<evidence type="ECO:0000256" key="2">
    <source>
        <dbReference type="ARBA" id="ARBA00022676"/>
    </source>
</evidence>
<sequence length="454" mass="51477">MEARRNTINVLMLPWLAHGHISPFLELAKRLVYRNFHIHLCSTAVNLTSIKKKIPEKFTDSIQLVELTLPSSPELPPPYHTTNGLPPHLMTTLKEAFEESSPNLSNILDTVKPQIVMYDYNQPWVAELASSRGISAVQFLTVGATIACYNLFMDQKPDEAFPFPEIYLRQFERIKIQELCESQVGSVKESDRAFAALTKSKKIVLIKTSREIEGKYIDFMSILCNKKIVPVGTLVQDPVIEDENKEIMEWLDKKEKNSVVFVSFGSEYFLSKEERLEVAKALELSQVNFVWVIRFPLMENIKIEEALPQGFLEKVGDRGLVVEGWAPQAKILGHPSVGGFLSHCGWSSTLESMKFGVPIIAMPMQIDQPFNARVVEAIGVGVEAFRDENGKLQDEEIAKAIRKIILDKSREEIRKRSKRVSEDLDRRGEEEINGVVEELVALCVEKIGQFDMVK</sequence>
<name>A0A8S0VIR9_OLEEU</name>
<dbReference type="FunFam" id="3.40.50.2000:FF:000060">
    <property type="entry name" value="Glycosyltransferase"/>
    <property type="match status" value="1"/>
</dbReference>
<protein>
    <recommendedName>
        <fullName evidence="5">Glycosyltransferase</fullName>
        <ecNumber evidence="5">2.4.1.-</ecNumber>
    </recommendedName>
</protein>
<dbReference type="Gramene" id="OE9A060249T1">
    <property type="protein sequence ID" value="OE9A060249C1"/>
    <property type="gene ID" value="OE9A060249"/>
</dbReference>
<proteinExistence type="inferred from homology"/>
<keyword evidence="3 4" id="KW-0808">Transferase</keyword>
<dbReference type="InterPro" id="IPR002213">
    <property type="entry name" value="UDP_glucos_trans"/>
</dbReference>
<dbReference type="InterPro" id="IPR058980">
    <property type="entry name" value="Glyco_transf_N"/>
</dbReference>
<comment type="similarity">
    <text evidence="1 4">Belongs to the UDP-glycosyltransferase family.</text>
</comment>
<organism evidence="7 8">
    <name type="scientific">Olea europaea subsp. europaea</name>
    <dbReference type="NCBI Taxonomy" id="158383"/>
    <lineage>
        <taxon>Eukaryota</taxon>
        <taxon>Viridiplantae</taxon>
        <taxon>Streptophyta</taxon>
        <taxon>Embryophyta</taxon>
        <taxon>Tracheophyta</taxon>
        <taxon>Spermatophyta</taxon>
        <taxon>Magnoliopsida</taxon>
        <taxon>eudicotyledons</taxon>
        <taxon>Gunneridae</taxon>
        <taxon>Pentapetalae</taxon>
        <taxon>asterids</taxon>
        <taxon>lamiids</taxon>
        <taxon>Lamiales</taxon>
        <taxon>Oleaceae</taxon>
        <taxon>Oleeae</taxon>
        <taxon>Olea</taxon>
    </lineage>
</organism>
<dbReference type="CDD" id="cd03784">
    <property type="entry name" value="GT1_Gtf-like"/>
    <property type="match status" value="1"/>
</dbReference>
<dbReference type="OrthoDB" id="5835829at2759"/>
<dbReference type="PANTHER" id="PTHR48044:SF39">
    <property type="entry name" value="GLYCOSYLTRANSFERASE"/>
    <property type="match status" value="1"/>
</dbReference>
<dbReference type="PANTHER" id="PTHR48044">
    <property type="entry name" value="GLYCOSYLTRANSFERASE"/>
    <property type="match status" value="1"/>
</dbReference>
<dbReference type="Pfam" id="PF00201">
    <property type="entry name" value="UDPGT"/>
    <property type="match status" value="1"/>
</dbReference>
<keyword evidence="2 4" id="KW-0328">Glycosyltransferase</keyword>
<dbReference type="Gene3D" id="3.40.50.2000">
    <property type="entry name" value="Glycogen Phosphorylase B"/>
    <property type="match status" value="2"/>
</dbReference>
<dbReference type="Gramene" id="OE9A060249T2">
    <property type="protein sequence ID" value="OE9A060249C2"/>
    <property type="gene ID" value="OE9A060249"/>
</dbReference>
<evidence type="ECO:0000256" key="1">
    <source>
        <dbReference type="ARBA" id="ARBA00009995"/>
    </source>
</evidence>
<dbReference type="Pfam" id="PF26168">
    <property type="entry name" value="Glyco_transf_N"/>
    <property type="match status" value="1"/>
</dbReference>
<comment type="caution">
    <text evidence="7">The sequence shown here is derived from an EMBL/GenBank/DDBJ whole genome shotgun (WGS) entry which is preliminary data.</text>
</comment>
<dbReference type="Proteomes" id="UP000594638">
    <property type="component" value="Unassembled WGS sequence"/>
</dbReference>
<dbReference type="SUPFAM" id="SSF53756">
    <property type="entry name" value="UDP-Glycosyltransferase/glycogen phosphorylase"/>
    <property type="match status" value="1"/>
</dbReference>
<dbReference type="EMBL" id="CACTIH010009432">
    <property type="protein sequence ID" value="CAA3031259.1"/>
    <property type="molecule type" value="Genomic_DNA"/>
</dbReference>
<feature type="domain" description="Glycosyltransferase N-terminal" evidence="6">
    <location>
        <begin position="7"/>
        <end position="221"/>
    </location>
</feature>
<gene>
    <name evidence="7" type="ORF">OLEA9_A060249</name>
</gene>
<dbReference type="PROSITE" id="PS00375">
    <property type="entry name" value="UDPGT"/>
    <property type="match status" value="1"/>
</dbReference>
<keyword evidence="8" id="KW-1185">Reference proteome</keyword>
<dbReference type="EC" id="2.4.1.-" evidence="5"/>
<evidence type="ECO:0000256" key="5">
    <source>
        <dbReference type="RuleBase" id="RU362057"/>
    </source>
</evidence>
<evidence type="ECO:0000313" key="8">
    <source>
        <dbReference type="Proteomes" id="UP000594638"/>
    </source>
</evidence>
<reference evidence="7 8" key="1">
    <citation type="submission" date="2019-12" db="EMBL/GenBank/DDBJ databases">
        <authorList>
            <person name="Alioto T."/>
            <person name="Alioto T."/>
            <person name="Gomez Garrido J."/>
        </authorList>
    </citation>
    <scope>NUCLEOTIDE SEQUENCE [LARGE SCALE GENOMIC DNA]</scope>
</reference>
<evidence type="ECO:0000256" key="3">
    <source>
        <dbReference type="ARBA" id="ARBA00022679"/>
    </source>
</evidence>
<evidence type="ECO:0000256" key="4">
    <source>
        <dbReference type="RuleBase" id="RU003718"/>
    </source>
</evidence>
<dbReference type="AlphaFoldDB" id="A0A8S0VIR9"/>
<accession>A0A8S0VIR9</accession>
<dbReference type="GO" id="GO:0016138">
    <property type="term" value="P:glycoside biosynthetic process"/>
    <property type="evidence" value="ECO:0007669"/>
    <property type="project" value="UniProtKB-ARBA"/>
</dbReference>
<dbReference type="GO" id="GO:0008194">
    <property type="term" value="F:UDP-glycosyltransferase activity"/>
    <property type="evidence" value="ECO:0007669"/>
    <property type="project" value="InterPro"/>
</dbReference>
<evidence type="ECO:0000313" key="7">
    <source>
        <dbReference type="EMBL" id="CAA3031259.1"/>
    </source>
</evidence>
<dbReference type="InterPro" id="IPR035595">
    <property type="entry name" value="UDP_glycos_trans_CS"/>
</dbReference>
<evidence type="ECO:0000259" key="6">
    <source>
        <dbReference type="Pfam" id="PF26168"/>
    </source>
</evidence>